<dbReference type="Proteomes" id="UP000216943">
    <property type="component" value="Unassembled WGS sequence"/>
</dbReference>
<proteinExistence type="inferred from homology"/>
<dbReference type="RefSeq" id="WP_095335030.1">
    <property type="nucleotide sequence ID" value="NZ_NQNY01000013.1"/>
</dbReference>
<feature type="domain" description="YqgF/RNase H-like" evidence="6">
    <location>
        <begin position="1"/>
        <end position="103"/>
    </location>
</feature>
<evidence type="ECO:0000256" key="1">
    <source>
        <dbReference type="ARBA" id="ARBA00022490"/>
    </source>
</evidence>
<evidence type="ECO:0000256" key="2">
    <source>
        <dbReference type="ARBA" id="ARBA00022517"/>
    </source>
</evidence>
<dbReference type="InterPro" id="IPR005227">
    <property type="entry name" value="YqgF"/>
</dbReference>
<evidence type="ECO:0000256" key="4">
    <source>
        <dbReference type="ARBA" id="ARBA00022801"/>
    </source>
</evidence>
<dbReference type="InterPro" id="IPR006641">
    <property type="entry name" value="YqgF/RNaseH-like_dom"/>
</dbReference>
<dbReference type="Gene3D" id="3.30.420.140">
    <property type="entry name" value="YqgF/RNase H-like domain"/>
    <property type="match status" value="1"/>
</dbReference>
<sequence length="137" mass="15879">MRIIALDLGIKSCGIAISDPFNMFAIALENYMFSENDFHALINHLKQIFQEYEIQKIILGYPLRMTGTKSQTTLMIEDFKILLEENFKQEIILFDERLTTKKAMTHLKNANLSTSKAKQHKDVIAATLMLNEYLNNY</sequence>
<dbReference type="EMBL" id="NQNY01000013">
    <property type="protein sequence ID" value="PAK21093.1"/>
    <property type="molecule type" value="Genomic_DNA"/>
</dbReference>
<keyword evidence="4 5" id="KW-0378">Hydrolase</keyword>
<keyword evidence="2 5" id="KW-0690">Ribosome biogenesis</keyword>
<evidence type="ECO:0000256" key="3">
    <source>
        <dbReference type="ARBA" id="ARBA00022722"/>
    </source>
</evidence>
<dbReference type="SMART" id="SM00732">
    <property type="entry name" value="YqgFc"/>
    <property type="match status" value="1"/>
</dbReference>
<organism evidence="7 8">
    <name type="scientific">Mycoplasmopsis agassizii</name>
    <dbReference type="NCBI Taxonomy" id="33922"/>
    <lineage>
        <taxon>Bacteria</taxon>
        <taxon>Bacillati</taxon>
        <taxon>Mycoplasmatota</taxon>
        <taxon>Mycoplasmoidales</taxon>
        <taxon>Metamycoplasmataceae</taxon>
        <taxon>Mycoplasmopsis</taxon>
    </lineage>
</organism>
<dbReference type="GO" id="GO:0016788">
    <property type="term" value="F:hydrolase activity, acting on ester bonds"/>
    <property type="evidence" value="ECO:0007669"/>
    <property type="project" value="UniProtKB-UniRule"/>
</dbReference>
<dbReference type="CDD" id="cd16964">
    <property type="entry name" value="YqgF"/>
    <property type="match status" value="1"/>
</dbReference>
<dbReference type="PANTHER" id="PTHR33317">
    <property type="entry name" value="POLYNUCLEOTIDYL TRANSFERASE, RIBONUCLEASE H-LIKE SUPERFAMILY PROTEIN"/>
    <property type="match status" value="1"/>
</dbReference>
<protein>
    <recommendedName>
        <fullName evidence="5">Putative pre-16S rRNA nuclease</fullName>
        <ecNumber evidence="5">3.1.-.-</ecNumber>
    </recommendedName>
</protein>
<dbReference type="SUPFAM" id="SSF53098">
    <property type="entry name" value="Ribonuclease H-like"/>
    <property type="match status" value="1"/>
</dbReference>
<dbReference type="AlphaFoldDB" id="A0A269THY1"/>
<dbReference type="Pfam" id="PF03652">
    <property type="entry name" value="RuvX"/>
    <property type="match status" value="1"/>
</dbReference>
<dbReference type="GO" id="GO:0004518">
    <property type="term" value="F:nuclease activity"/>
    <property type="evidence" value="ECO:0007669"/>
    <property type="project" value="UniProtKB-KW"/>
</dbReference>
<keyword evidence="3 5" id="KW-0540">Nuclease</keyword>
<dbReference type="GO" id="GO:0000967">
    <property type="term" value="P:rRNA 5'-end processing"/>
    <property type="evidence" value="ECO:0007669"/>
    <property type="project" value="UniProtKB-UniRule"/>
</dbReference>
<keyword evidence="1 5" id="KW-0963">Cytoplasm</keyword>
<dbReference type="EC" id="3.1.-.-" evidence="5"/>
<dbReference type="HAMAP" id="MF_00651">
    <property type="entry name" value="Nuclease_YqgF"/>
    <property type="match status" value="1"/>
</dbReference>
<dbReference type="GO" id="GO:0005829">
    <property type="term" value="C:cytosol"/>
    <property type="evidence" value="ECO:0007669"/>
    <property type="project" value="TreeGrafter"/>
</dbReference>
<comment type="subcellular location">
    <subcellularLocation>
        <location evidence="5">Cytoplasm</location>
    </subcellularLocation>
</comment>
<dbReference type="NCBIfam" id="TIGR00250">
    <property type="entry name" value="RNAse_H_YqgF"/>
    <property type="match status" value="1"/>
</dbReference>
<comment type="caution">
    <text evidence="7">The sequence shown here is derived from an EMBL/GenBank/DDBJ whole genome shotgun (WGS) entry which is preliminary data.</text>
</comment>
<accession>A0A269THY1</accession>
<dbReference type="PANTHER" id="PTHR33317:SF4">
    <property type="entry name" value="POLYNUCLEOTIDYL TRANSFERASE, RIBONUCLEASE H-LIKE SUPERFAMILY PROTEIN"/>
    <property type="match status" value="1"/>
</dbReference>
<evidence type="ECO:0000259" key="6">
    <source>
        <dbReference type="SMART" id="SM00732"/>
    </source>
</evidence>
<evidence type="ECO:0000313" key="8">
    <source>
        <dbReference type="Proteomes" id="UP000216943"/>
    </source>
</evidence>
<dbReference type="InterPro" id="IPR037027">
    <property type="entry name" value="YqgF/RNaseH-like_dom_sf"/>
</dbReference>
<evidence type="ECO:0000256" key="5">
    <source>
        <dbReference type="HAMAP-Rule" id="MF_00651"/>
    </source>
</evidence>
<name>A0A269THY1_9BACT</name>
<dbReference type="OrthoDB" id="9796140at2"/>
<reference evidence="8" key="1">
    <citation type="submission" date="2017-08" db="EMBL/GenBank/DDBJ databases">
        <authorList>
            <person name="Alvarez-Ponce D."/>
            <person name="Weitzman C.L."/>
            <person name="Tillett R.L."/>
            <person name="Sandmeier F.C."/>
            <person name="Tracy C.R."/>
        </authorList>
    </citation>
    <scope>NUCLEOTIDE SEQUENCE [LARGE SCALE GENOMIC DNA]</scope>
    <source>
        <strain evidence="8">723</strain>
    </source>
</reference>
<gene>
    <name evidence="7" type="ORF">CJJ23_03785</name>
</gene>
<dbReference type="InterPro" id="IPR012337">
    <property type="entry name" value="RNaseH-like_sf"/>
</dbReference>
<comment type="function">
    <text evidence="5">Could be a nuclease involved in processing of the 5'-end of pre-16S rRNA.</text>
</comment>
<comment type="similarity">
    <text evidence="5">Belongs to the YqgF HJR family.</text>
</comment>
<evidence type="ECO:0000313" key="7">
    <source>
        <dbReference type="EMBL" id="PAK21093.1"/>
    </source>
</evidence>